<name>A0ABQ8UIL4_9EUKA</name>
<proteinExistence type="predicted"/>
<organism evidence="2 3">
    <name type="scientific">Paratrimastix pyriformis</name>
    <dbReference type="NCBI Taxonomy" id="342808"/>
    <lineage>
        <taxon>Eukaryota</taxon>
        <taxon>Metamonada</taxon>
        <taxon>Preaxostyla</taxon>
        <taxon>Paratrimastigidae</taxon>
        <taxon>Paratrimastix</taxon>
    </lineage>
</organism>
<keyword evidence="2" id="KW-0406">Ion transport</keyword>
<keyword evidence="3" id="KW-1185">Reference proteome</keyword>
<dbReference type="Pfam" id="PF07534">
    <property type="entry name" value="TLD"/>
    <property type="match status" value="1"/>
</dbReference>
<sequence>MAKAARFEEIQKELERRFRIPEDVITINVGGRVFTTLKQTLLTQEDSMLAAMFSGRHPITKNAEGMPFIDRNPDIFEKILDYLRTGHPPRWWAHPEQRNDFLEDLAYFGILLPHPIAGTVILTPDEGSKLLEFTGAKSLALLYRGSRDGFQATTFHRLCDGRPRTVTVIRTTTDRVFGGYAAATWNQVSSNYYDDRQAFLFSLRGTSRSPVKIPYIPDERDYYGTSYRSTPRGIYCHPGSGPGWGDLQVLDVCNTRANNTTNLGTNFTSPDGTPSFLTGGNGTFQVAELEVFVFAS</sequence>
<dbReference type="InterPro" id="IPR003131">
    <property type="entry name" value="T1-type_BTB"/>
</dbReference>
<dbReference type="SMART" id="SM00584">
    <property type="entry name" value="TLDc"/>
    <property type="match status" value="1"/>
</dbReference>
<evidence type="ECO:0000313" key="3">
    <source>
        <dbReference type="Proteomes" id="UP001141327"/>
    </source>
</evidence>
<dbReference type="PROSITE" id="PS51886">
    <property type="entry name" value="TLDC"/>
    <property type="match status" value="1"/>
</dbReference>
<dbReference type="InterPro" id="IPR011333">
    <property type="entry name" value="SKP1/BTB/POZ_sf"/>
</dbReference>
<keyword evidence="2" id="KW-0813">Transport</keyword>
<keyword evidence="2" id="KW-0407">Ion channel</keyword>
<dbReference type="Proteomes" id="UP001141327">
    <property type="component" value="Unassembled WGS sequence"/>
</dbReference>
<dbReference type="InterPro" id="IPR045068">
    <property type="entry name" value="BACURD1-3"/>
</dbReference>
<dbReference type="SMART" id="SM00225">
    <property type="entry name" value="BTB"/>
    <property type="match status" value="1"/>
</dbReference>
<evidence type="ECO:0000259" key="1">
    <source>
        <dbReference type="PROSITE" id="PS51886"/>
    </source>
</evidence>
<dbReference type="InterPro" id="IPR000210">
    <property type="entry name" value="BTB/POZ_dom"/>
</dbReference>
<gene>
    <name evidence="2" type="ORF">PAPYR_6306</name>
</gene>
<dbReference type="Pfam" id="PF02214">
    <property type="entry name" value="BTB_2"/>
    <property type="match status" value="1"/>
</dbReference>
<dbReference type="EMBL" id="JAPMOS010000035">
    <property type="protein sequence ID" value="KAJ4458043.1"/>
    <property type="molecule type" value="Genomic_DNA"/>
</dbReference>
<reference evidence="2" key="1">
    <citation type="journal article" date="2022" name="bioRxiv">
        <title>Genomics of Preaxostyla Flagellates Illuminates Evolutionary Transitions and the Path Towards Mitochondrial Loss.</title>
        <authorList>
            <person name="Novak L.V.F."/>
            <person name="Treitli S.C."/>
            <person name="Pyrih J."/>
            <person name="Halakuc P."/>
            <person name="Pipaliya S.V."/>
            <person name="Vacek V."/>
            <person name="Brzon O."/>
            <person name="Soukal P."/>
            <person name="Eme L."/>
            <person name="Dacks J.B."/>
            <person name="Karnkowska A."/>
            <person name="Elias M."/>
            <person name="Hampl V."/>
        </authorList>
    </citation>
    <scope>NUCLEOTIDE SEQUENCE</scope>
    <source>
        <strain evidence="2">RCP-MX</strain>
    </source>
</reference>
<dbReference type="PANTHER" id="PTHR11145">
    <property type="entry name" value="BTB/POZ DOMAIN-CONTAINING ADAPTER FOR CUL3-MEDIATED RHOA DEGRADATION PROTEIN FAMILY MEMBER"/>
    <property type="match status" value="1"/>
</dbReference>
<dbReference type="Gene3D" id="3.30.710.10">
    <property type="entry name" value="Potassium Channel Kv1.1, Chain A"/>
    <property type="match status" value="1"/>
</dbReference>
<dbReference type="GO" id="GO:0034220">
    <property type="term" value="P:monoatomic ion transmembrane transport"/>
    <property type="evidence" value="ECO:0007669"/>
    <property type="project" value="UniProtKB-KW"/>
</dbReference>
<dbReference type="InterPro" id="IPR006571">
    <property type="entry name" value="TLDc_dom"/>
</dbReference>
<accession>A0ABQ8UIL4</accession>
<evidence type="ECO:0000313" key="2">
    <source>
        <dbReference type="EMBL" id="KAJ4458043.1"/>
    </source>
</evidence>
<dbReference type="PANTHER" id="PTHR11145:SF8">
    <property type="entry name" value="RE57120P"/>
    <property type="match status" value="1"/>
</dbReference>
<protein>
    <submittedName>
        <fullName evidence="2">K+ channel tetramerization subfamily protein</fullName>
    </submittedName>
</protein>
<comment type="caution">
    <text evidence="2">The sequence shown here is derived from an EMBL/GenBank/DDBJ whole genome shotgun (WGS) entry which is preliminary data.</text>
</comment>
<dbReference type="SUPFAM" id="SSF54695">
    <property type="entry name" value="POZ domain"/>
    <property type="match status" value="1"/>
</dbReference>
<feature type="domain" description="TLDc" evidence="1">
    <location>
        <begin position="119"/>
        <end position="295"/>
    </location>
</feature>